<dbReference type="GO" id="GO:0035925">
    <property type="term" value="F:mRNA 3'-UTR AU-rich region binding"/>
    <property type="evidence" value="ECO:0007669"/>
    <property type="project" value="TreeGrafter"/>
</dbReference>
<dbReference type="InterPro" id="IPR015847">
    <property type="entry name" value="ExoRNase_PH_dom2"/>
</dbReference>
<evidence type="ECO:0000259" key="9">
    <source>
        <dbReference type="Pfam" id="PF01138"/>
    </source>
</evidence>
<evidence type="ECO:0000256" key="1">
    <source>
        <dbReference type="ARBA" id="ARBA00004123"/>
    </source>
</evidence>
<dbReference type="SUPFAM" id="SSF55666">
    <property type="entry name" value="Ribonuclease PH domain 2-like"/>
    <property type="match status" value="1"/>
</dbReference>
<protein>
    <recommendedName>
        <fullName evidence="7">Protein ECERIFERUM 7</fullName>
    </recommendedName>
</protein>
<feature type="region of interest" description="Disordered" evidence="8">
    <location>
        <begin position="339"/>
        <end position="379"/>
    </location>
</feature>
<dbReference type="CDD" id="cd11368">
    <property type="entry name" value="RNase_PH_RRP45"/>
    <property type="match status" value="1"/>
</dbReference>
<evidence type="ECO:0000256" key="6">
    <source>
        <dbReference type="ARBA" id="ARBA00023242"/>
    </source>
</evidence>
<feature type="domain" description="Exoribonuclease phosphorolytic" evidence="10">
    <location>
        <begin position="209"/>
        <end position="275"/>
    </location>
</feature>
<dbReference type="GO" id="GO:0000467">
    <property type="term" value="P:exonucleolytic trimming to generate mature 3'-end of 5.8S rRNA from tricistronic rRNA transcript (SSU-rRNA, 5.8S rRNA, LSU-rRNA)"/>
    <property type="evidence" value="ECO:0007669"/>
    <property type="project" value="TreeGrafter"/>
</dbReference>
<dbReference type="Proteomes" id="UP001153076">
    <property type="component" value="Unassembled WGS sequence"/>
</dbReference>
<dbReference type="PANTHER" id="PTHR11097:SF14">
    <property type="entry name" value="EXOSOME COMPLEX COMPONENT RRP45"/>
    <property type="match status" value="1"/>
</dbReference>
<dbReference type="GO" id="GO:0071035">
    <property type="term" value="P:nuclear polyadenylation-dependent rRNA catabolic process"/>
    <property type="evidence" value="ECO:0007669"/>
    <property type="project" value="TreeGrafter"/>
</dbReference>
<dbReference type="Gene3D" id="3.30.230.70">
    <property type="entry name" value="GHMP Kinase, N-terminal domain"/>
    <property type="match status" value="1"/>
</dbReference>
<keyword evidence="6" id="KW-0539">Nucleus</keyword>
<proteinExistence type="inferred from homology"/>
<dbReference type="Pfam" id="PF01138">
    <property type="entry name" value="RNase_PH"/>
    <property type="match status" value="1"/>
</dbReference>
<dbReference type="InterPro" id="IPR020568">
    <property type="entry name" value="Ribosomal_Su5_D2-typ_SF"/>
</dbReference>
<reference evidence="11" key="1">
    <citation type="submission" date="2022-04" db="EMBL/GenBank/DDBJ databases">
        <title>Carnegiea gigantea Genome sequencing and assembly v2.</title>
        <authorList>
            <person name="Copetti D."/>
            <person name="Sanderson M.J."/>
            <person name="Burquez A."/>
            <person name="Wojciechowski M.F."/>
        </authorList>
    </citation>
    <scope>NUCLEOTIDE SEQUENCE</scope>
    <source>
        <strain evidence="11">SGP5-SGP5p</strain>
        <tissue evidence="11">Aerial part</tissue>
    </source>
</reference>
<dbReference type="Pfam" id="PF03725">
    <property type="entry name" value="RNase_PH_C"/>
    <property type="match status" value="1"/>
</dbReference>
<dbReference type="GO" id="GO:0071028">
    <property type="term" value="P:nuclear mRNA surveillance"/>
    <property type="evidence" value="ECO:0007669"/>
    <property type="project" value="TreeGrafter"/>
</dbReference>
<dbReference type="OrthoDB" id="10264038at2759"/>
<dbReference type="InterPro" id="IPR036345">
    <property type="entry name" value="ExoRNase_PH_dom2_sf"/>
</dbReference>
<evidence type="ECO:0000313" key="12">
    <source>
        <dbReference type="Proteomes" id="UP001153076"/>
    </source>
</evidence>
<evidence type="ECO:0000313" key="11">
    <source>
        <dbReference type="EMBL" id="KAJ8441723.1"/>
    </source>
</evidence>
<organism evidence="11 12">
    <name type="scientific">Carnegiea gigantea</name>
    <dbReference type="NCBI Taxonomy" id="171969"/>
    <lineage>
        <taxon>Eukaryota</taxon>
        <taxon>Viridiplantae</taxon>
        <taxon>Streptophyta</taxon>
        <taxon>Embryophyta</taxon>
        <taxon>Tracheophyta</taxon>
        <taxon>Spermatophyta</taxon>
        <taxon>Magnoliopsida</taxon>
        <taxon>eudicotyledons</taxon>
        <taxon>Gunneridae</taxon>
        <taxon>Pentapetalae</taxon>
        <taxon>Caryophyllales</taxon>
        <taxon>Cactineae</taxon>
        <taxon>Cactaceae</taxon>
        <taxon>Cactoideae</taxon>
        <taxon>Echinocereeae</taxon>
        <taxon>Carnegiea</taxon>
    </lineage>
</organism>
<dbReference type="AlphaFoldDB" id="A0A9Q1KF61"/>
<dbReference type="GO" id="GO:0071038">
    <property type="term" value="P:TRAMP-dependent tRNA surveillance pathway"/>
    <property type="evidence" value="ECO:0007669"/>
    <property type="project" value="TreeGrafter"/>
</dbReference>
<evidence type="ECO:0000256" key="2">
    <source>
        <dbReference type="ARBA" id="ARBA00004496"/>
    </source>
</evidence>
<dbReference type="InterPro" id="IPR001247">
    <property type="entry name" value="ExoRNase_PH_dom1"/>
</dbReference>
<evidence type="ECO:0000256" key="8">
    <source>
        <dbReference type="SAM" id="MobiDB-lite"/>
    </source>
</evidence>
<comment type="subcellular location">
    <subcellularLocation>
        <location evidence="2">Cytoplasm</location>
    </subcellularLocation>
    <subcellularLocation>
        <location evidence="1">Nucleus</location>
    </subcellularLocation>
</comment>
<evidence type="ECO:0000256" key="4">
    <source>
        <dbReference type="ARBA" id="ARBA00022490"/>
    </source>
</evidence>
<dbReference type="GO" id="GO:0034475">
    <property type="term" value="P:U4 snRNA 3'-end processing"/>
    <property type="evidence" value="ECO:0007669"/>
    <property type="project" value="TreeGrafter"/>
</dbReference>
<dbReference type="PANTHER" id="PTHR11097">
    <property type="entry name" value="EXOSOME COMPLEX EXONUCLEASE RIBOSOMAL RNA PROCESSING PROTEIN"/>
    <property type="match status" value="1"/>
</dbReference>
<dbReference type="FunFam" id="3.30.230.70:FF:000007">
    <property type="entry name" value="Exosome complex component RRP45B"/>
    <property type="match status" value="1"/>
</dbReference>
<dbReference type="InterPro" id="IPR033100">
    <property type="entry name" value="Rrp45"/>
</dbReference>
<feature type="region of interest" description="Disordered" evidence="8">
    <location>
        <begin position="441"/>
        <end position="462"/>
    </location>
</feature>
<dbReference type="GO" id="GO:0034473">
    <property type="term" value="P:U1 snRNA 3'-end processing"/>
    <property type="evidence" value="ECO:0007669"/>
    <property type="project" value="TreeGrafter"/>
</dbReference>
<evidence type="ECO:0000256" key="5">
    <source>
        <dbReference type="ARBA" id="ARBA00022884"/>
    </source>
</evidence>
<dbReference type="SUPFAM" id="SSF54211">
    <property type="entry name" value="Ribosomal protein S5 domain 2-like"/>
    <property type="match status" value="1"/>
</dbReference>
<evidence type="ECO:0000256" key="7">
    <source>
        <dbReference type="ARBA" id="ARBA00079975"/>
    </source>
</evidence>
<keyword evidence="4" id="KW-0963">Cytoplasm</keyword>
<dbReference type="GO" id="GO:0000177">
    <property type="term" value="C:cytoplasmic exosome (RNase complex)"/>
    <property type="evidence" value="ECO:0007669"/>
    <property type="project" value="TreeGrafter"/>
</dbReference>
<comment type="similarity">
    <text evidence="3">Belongs to the RNase PH family.</text>
</comment>
<evidence type="ECO:0000256" key="3">
    <source>
        <dbReference type="ARBA" id="ARBA00006678"/>
    </source>
</evidence>
<evidence type="ECO:0000259" key="10">
    <source>
        <dbReference type="Pfam" id="PF03725"/>
    </source>
</evidence>
<dbReference type="GO" id="GO:0000176">
    <property type="term" value="C:nuclear exosome (RNase complex)"/>
    <property type="evidence" value="ECO:0007669"/>
    <property type="project" value="TreeGrafter"/>
</dbReference>
<dbReference type="InterPro" id="IPR027408">
    <property type="entry name" value="PNPase/RNase_PH_dom_sf"/>
</dbReference>
<keyword evidence="5" id="KW-0694">RNA-binding</keyword>
<dbReference type="GO" id="GO:0016075">
    <property type="term" value="P:rRNA catabolic process"/>
    <property type="evidence" value="ECO:0007669"/>
    <property type="project" value="TreeGrafter"/>
</dbReference>
<accession>A0A9Q1KF61</accession>
<dbReference type="EMBL" id="JAKOGI010000156">
    <property type="protein sequence ID" value="KAJ8441723.1"/>
    <property type="molecule type" value="Genomic_DNA"/>
</dbReference>
<dbReference type="GO" id="GO:0034476">
    <property type="term" value="P:U5 snRNA 3'-end processing"/>
    <property type="evidence" value="ECO:0007669"/>
    <property type="project" value="TreeGrafter"/>
</dbReference>
<feature type="compositionally biased region" description="Polar residues" evidence="8">
    <location>
        <begin position="357"/>
        <end position="372"/>
    </location>
</feature>
<comment type="caution">
    <text evidence="11">The sequence shown here is derived from an EMBL/GenBank/DDBJ whole genome shotgun (WGS) entry which is preliminary data.</text>
</comment>
<feature type="domain" description="Exoribonuclease phosphorolytic" evidence="9">
    <location>
        <begin position="38"/>
        <end position="180"/>
    </location>
</feature>
<name>A0A9Q1KF61_9CARY</name>
<sequence length="462" mass="50681">MEQRLANTWHTTVNEKKFIETALLSDLRVDQRHSFDYRQLTINFGRSLKISHCVTNCREDGSSEVQLGQTHVMAFVTAQLVQPYRDRPNEGSLAIFAEFSPMADPSFEAGRPGEAAVELGRIIDRGLRESRAVDTESLCVLAGKLAWSIRVDLHILDNGGNLVDAANIAALAALMTFRRPECMLGGEDAQEVVVQPPEVQEPLPLIVHHLPIAVTFAFISDDNIVVVDPTHYEEAIMRGRLTATINASGDICAVQKGGGIGIMQSVVMQCLRVAAVKAADIASKIMTAVESYNTERAVRKVKRHSRSDALIVSPLHSGVREDIIPSYCGKRETEHHTGELAMQGCDINDNGHRETVKPSSTRRANSSDNGAKSSARGPLNWYSGLPQWDKWGTSVPTVNENERIYESHQSEGYAGQVDKKIPLPLPADVSDVGSNRKAIKTLKDAVKPKNKRKKVSSTTNTS</sequence>
<dbReference type="InterPro" id="IPR050590">
    <property type="entry name" value="Exosome_comp_Rrp42_subfam"/>
</dbReference>
<keyword evidence="12" id="KW-1185">Reference proteome</keyword>
<gene>
    <name evidence="11" type="ORF">Cgig2_019110</name>
</gene>